<proteinExistence type="inferred from homology"/>
<dbReference type="Gene3D" id="3.30.420.100">
    <property type="match status" value="1"/>
</dbReference>
<name>A0ABU6X6V4_9FABA</name>
<evidence type="ECO:0000313" key="5">
    <source>
        <dbReference type="EMBL" id="MED6193846.1"/>
    </source>
</evidence>
<dbReference type="InterPro" id="IPR057268">
    <property type="entry name" value="Ribosomal_L18"/>
</dbReference>
<dbReference type="InterPro" id="IPR005484">
    <property type="entry name" value="Ribosomal_uL18_bac/plant/anim"/>
</dbReference>
<dbReference type="Pfam" id="PF00861">
    <property type="entry name" value="Ribosomal_L18p"/>
    <property type="match status" value="1"/>
</dbReference>
<keyword evidence="2" id="KW-0689">Ribosomal protein</keyword>
<accession>A0ABU6X6V4</accession>
<evidence type="ECO:0000256" key="1">
    <source>
        <dbReference type="ARBA" id="ARBA00007116"/>
    </source>
</evidence>
<dbReference type="Proteomes" id="UP001341840">
    <property type="component" value="Unassembled WGS sequence"/>
</dbReference>
<keyword evidence="6" id="KW-1185">Reference proteome</keyword>
<keyword evidence="3" id="KW-0687">Ribonucleoprotein</keyword>
<comment type="caution">
    <text evidence="5">The sequence shown here is derived from an EMBL/GenBank/DDBJ whole genome shotgun (WGS) entry which is preliminary data.</text>
</comment>
<evidence type="ECO:0000313" key="6">
    <source>
        <dbReference type="Proteomes" id="UP001341840"/>
    </source>
</evidence>
<dbReference type="PANTHER" id="PTHR12899:SF7">
    <property type="entry name" value="EXPRESSED PROTEIN"/>
    <property type="match status" value="1"/>
</dbReference>
<evidence type="ECO:0000256" key="4">
    <source>
        <dbReference type="SAM" id="MobiDB-lite"/>
    </source>
</evidence>
<dbReference type="PANTHER" id="PTHR12899">
    <property type="entry name" value="39S RIBOSOMAL PROTEIN L18, MITOCHONDRIAL"/>
    <property type="match status" value="1"/>
</dbReference>
<comment type="similarity">
    <text evidence="1">Belongs to the universal ribosomal protein uL18 family.</text>
</comment>
<sequence length="351" mass="39570">MMVFFLARRAASLYNQHFLLGTSSFLFQYLTTVPNEDDGHGTASMPPSECSTTLHLSPFLSNFDHPSSGYNIKLVDRDAWGVSSGVARAWPGRHSERSAATTFAHHGIDEPVDCNPSHLEVEDDMDFEDIDNMRVHGNLFYKLERSSKEFEEYNLEFHRKKSSKKKDDNKKENAKEVTKAKACTVPNVNSNSKDKLPKDHNATRSRIVMPRLDEIKDVSAENKRQRTPTFNQLTGPYHEPFCLDIYISKGSVRACIVHRVTSKVVAVAHSISKDIKFDLASTKNKTTCAAVGALAQRALADDIRDVIYTPRKGEKLEGKLHIVLKSIIDNGITVKVKIKQRFRRSIKPHST</sequence>
<feature type="region of interest" description="Disordered" evidence="4">
    <location>
        <begin position="158"/>
        <end position="179"/>
    </location>
</feature>
<dbReference type="EMBL" id="JASCZI010211528">
    <property type="protein sequence ID" value="MED6193846.1"/>
    <property type="molecule type" value="Genomic_DNA"/>
</dbReference>
<protein>
    <recommendedName>
        <fullName evidence="7">Ribosomal protein L18</fullName>
    </recommendedName>
</protein>
<organism evidence="5 6">
    <name type="scientific">Stylosanthes scabra</name>
    <dbReference type="NCBI Taxonomy" id="79078"/>
    <lineage>
        <taxon>Eukaryota</taxon>
        <taxon>Viridiplantae</taxon>
        <taxon>Streptophyta</taxon>
        <taxon>Embryophyta</taxon>
        <taxon>Tracheophyta</taxon>
        <taxon>Spermatophyta</taxon>
        <taxon>Magnoliopsida</taxon>
        <taxon>eudicotyledons</taxon>
        <taxon>Gunneridae</taxon>
        <taxon>Pentapetalae</taxon>
        <taxon>rosids</taxon>
        <taxon>fabids</taxon>
        <taxon>Fabales</taxon>
        <taxon>Fabaceae</taxon>
        <taxon>Papilionoideae</taxon>
        <taxon>50 kb inversion clade</taxon>
        <taxon>dalbergioids sensu lato</taxon>
        <taxon>Dalbergieae</taxon>
        <taxon>Pterocarpus clade</taxon>
        <taxon>Stylosanthes</taxon>
    </lineage>
</organism>
<feature type="compositionally biased region" description="Basic and acidic residues" evidence="4">
    <location>
        <begin position="165"/>
        <end position="179"/>
    </location>
</feature>
<evidence type="ECO:0000256" key="3">
    <source>
        <dbReference type="ARBA" id="ARBA00023274"/>
    </source>
</evidence>
<gene>
    <name evidence="5" type="ORF">PIB30_023073</name>
</gene>
<dbReference type="SUPFAM" id="SSF53137">
    <property type="entry name" value="Translational machinery components"/>
    <property type="match status" value="1"/>
</dbReference>
<evidence type="ECO:0000256" key="2">
    <source>
        <dbReference type="ARBA" id="ARBA00022980"/>
    </source>
</evidence>
<evidence type="ECO:0008006" key="7">
    <source>
        <dbReference type="Google" id="ProtNLM"/>
    </source>
</evidence>
<dbReference type="CDD" id="cd00432">
    <property type="entry name" value="Ribosomal_L18_L5e"/>
    <property type="match status" value="1"/>
</dbReference>
<reference evidence="5 6" key="1">
    <citation type="journal article" date="2023" name="Plants (Basel)">
        <title>Bridging the Gap: Combining Genomics and Transcriptomics Approaches to Understand Stylosanthes scabra, an Orphan Legume from the Brazilian Caatinga.</title>
        <authorList>
            <person name="Ferreira-Neto J.R.C."/>
            <person name="da Silva M.D."/>
            <person name="Binneck E."/>
            <person name="de Melo N.F."/>
            <person name="da Silva R.H."/>
            <person name="de Melo A.L.T.M."/>
            <person name="Pandolfi V."/>
            <person name="Bustamante F.O."/>
            <person name="Brasileiro-Vidal A.C."/>
            <person name="Benko-Iseppon A.M."/>
        </authorList>
    </citation>
    <scope>NUCLEOTIDE SEQUENCE [LARGE SCALE GENOMIC DNA]</scope>
    <source>
        <tissue evidence="5">Leaves</tissue>
    </source>
</reference>